<evidence type="ECO:0000313" key="3">
    <source>
        <dbReference type="EMBL" id="MFC5172156.1"/>
    </source>
</evidence>
<dbReference type="RefSeq" id="WP_381823290.1">
    <property type="nucleotide sequence ID" value="NZ_JBHSKI010000006.1"/>
</dbReference>
<dbReference type="CDD" id="cd05829">
    <property type="entry name" value="Sortase_F"/>
    <property type="match status" value="1"/>
</dbReference>
<feature type="region of interest" description="Disordered" evidence="2">
    <location>
        <begin position="93"/>
        <end position="153"/>
    </location>
</feature>
<dbReference type="EMBL" id="JBHSKI010000006">
    <property type="protein sequence ID" value="MFC5172156.1"/>
    <property type="molecule type" value="Genomic_DNA"/>
</dbReference>
<protein>
    <submittedName>
        <fullName evidence="3">Class F sortase</fullName>
    </submittedName>
</protein>
<reference evidence="4" key="1">
    <citation type="journal article" date="2019" name="Int. J. Syst. Evol. Microbiol.">
        <title>The Global Catalogue of Microorganisms (GCM) 10K type strain sequencing project: providing services to taxonomists for standard genome sequencing and annotation.</title>
        <authorList>
            <consortium name="The Broad Institute Genomics Platform"/>
            <consortium name="The Broad Institute Genome Sequencing Center for Infectious Disease"/>
            <person name="Wu L."/>
            <person name="Ma J."/>
        </authorList>
    </citation>
    <scope>NUCLEOTIDE SEQUENCE [LARGE SCALE GENOMIC DNA]</scope>
    <source>
        <strain evidence="4">CGMCC 4.1721</strain>
    </source>
</reference>
<name>A0ABW0B4Z6_9ACTN</name>
<dbReference type="InterPro" id="IPR005754">
    <property type="entry name" value="Sortase"/>
</dbReference>
<proteinExistence type="predicted"/>
<evidence type="ECO:0000256" key="1">
    <source>
        <dbReference type="ARBA" id="ARBA00022801"/>
    </source>
</evidence>
<feature type="compositionally biased region" description="Low complexity" evidence="2">
    <location>
        <begin position="115"/>
        <end position="125"/>
    </location>
</feature>
<sequence length="299" mass="30585">METGPTTSTSPQPFPAVKHLVWALVAGTALVISGTRDDRPPQPPATETAAPAPAPPGASALARATAHPTGPAPALARLAPAGLVPEPPYYLRRPSAAATSPPRPAPLAPLPPAPAKASTPDRAPAGPAPSGPAPGRTAAVQRPAVQPLPPSTPLRLKIPAIEVDAPMMKLGLNATGALEPPPDNSPVLTGWYAGGTVPGAVGTAVTAGHVDTRLGPGVFHDLGAVRKGATVEIVRADRRTAVFTVYAIEVYDKKDFPDQKVYGPSARPEVRLITCGGDYDKKSGYPDNVVVYAAMTASR</sequence>
<feature type="compositionally biased region" description="Pro residues" evidence="2">
    <location>
        <begin position="101"/>
        <end position="114"/>
    </location>
</feature>
<comment type="caution">
    <text evidence="3">The sequence shown here is derived from an EMBL/GenBank/DDBJ whole genome shotgun (WGS) entry which is preliminary data.</text>
</comment>
<accession>A0ABW0B4Z6</accession>
<dbReference type="Gene3D" id="2.40.260.10">
    <property type="entry name" value="Sortase"/>
    <property type="match status" value="1"/>
</dbReference>
<dbReference type="Proteomes" id="UP001596208">
    <property type="component" value="Unassembled WGS sequence"/>
</dbReference>
<keyword evidence="1" id="KW-0378">Hydrolase</keyword>
<evidence type="ECO:0000256" key="2">
    <source>
        <dbReference type="SAM" id="MobiDB-lite"/>
    </source>
</evidence>
<evidence type="ECO:0000313" key="4">
    <source>
        <dbReference type="Proteomes" id="UP001596208"/>
    </source>
</evidence>
<keyword evidence="4" id="KW-1185">Reference proteome</keyword>
<dbReference type="PRINTS" id="PR01217">
    <property type="entry name" value="PRICHEXTENSN"/>
</dbReference>
<organism evidence="3 4">
    <name type="scientific">Streptomyces mutomycini</name>
    <dbReference type="NCBI Taxonomy" id="284036"/>
    <lineage>
        <taxon>Bacteria</taxon>
        <taxon>Bacillati</taxon>
        <taxon>Actinomycetota</taxon>
        <taxon>Actinomycetes</taxon>
        <taxon>Kitasatosporales</taxon>
        <taxon>Streptomycetaceae</taxon>
        <taxon>Streptomyces</taxon>
    </lineage>
</organism>
<dbReference type="InterPro" id="IPR023365">
    <property type="entry name" value="Sortase_dom-sf"/>
</dbReference>
<dbReference type="InterPro" id="IPR042001">
    <property type="entry name" value="Sortase_F"/>
</dbReference>
<dbReference type="Pfam" id="PF04203">
    <property type="entry name" value="Sortase"/>
    <property type="match status" value="1"/>
</dbReference>
<dbReference type="SUPFAM" id="SSF63817">
    <property type="entry name" value="Sortase"/>
    <property type="match status" value="1"/>
</dbReference>
<gene>
    <name evidence="3" type="ORF">ACFPRK_16305</name>
</gene>
<dbReference type="NCBIfam" id="NF033748">
    <property type="entry name" value="class_F_sortase"/>
    <property type="match status" value="1"/>
</dbReference>
<feature type="region of interest" description="Disordered" evidence="2">
    <location>
        <begin position="34"/>
        <end position="74"/>
    </location>
</feature>
<feature type="compositionally biased region" description="Low complexity" evidence="2">
    <location>
        <begin position="45"/>
        <end position="74"/>
    </location>
</feature>